<organism evidence="2 3">
    <name type="scientific">Pseudomonas psychrophila</name>
    <dbReference type="NCBI Taxonomy" id="122355"/>
    <lineage>
        <taxon>Bacteria</taxon>
        <taxon>Pseudomonadati</taxon>
        <taxon>Pseudomonadota</taxon>
        <taxon>Gammaproteobacteria</taxon>
        <taxon>Pseudomonadales</taxon>
        <taxon>Pseudomonadaceae</taxon>
        <taxon>Pseudomonas</taxon>
    </lineage>
</organism>
<accession>A0ABY0VR69</accession>
<dbReference type="EMBL" id="LT629795">
    <property type="protein sequence ID" value="SDU50593.1"/>
    <property type="molecule type" value="Genomic_DNA"/>
</dbReference>
<evidence type="ECO:0000256" key="1">
    <source>
        <dbReference type="SAM" id="SignalP"/>
    </source>
</evidence>
<dbReference type="PROSITE" id="PS51257">
    <property type="entry name" value="PROKAR_LIPOPROTEIN"/>
    <property type="match status" value="1"/>
</dbReference>
<gene>
    <name evidence="2" type="ORF">SAMN04490201_2130</name>
</gene>
<protein>
    <recommendedName>
        <fullName evidence="4">Lipoprotein</fullName>
    </recommendedName>
</protein>
<keyword evidence="3" id="KW-1185">Reference proteome</keyword>
<evidence type="ECO:0000313" key="2">
    <source>
        <dbReference type="EMBL" id="SDU50593.1"/>
    </source>
</evidence>
<sequence>MIMKVLPLGVLVLLTAGCVQVQQYTPPPGVPQAQIRSEMDALSNYRNYLTLTEAPIVGCKYGRTVSVKPGRQLFAVRDKTSRPAGFIPVEAAKPIHLVVDGAANAGRRCKIEFVSEFAPAARYVIKGGIVESPETYDSCQVKIFNEDTGAPLLMLEPSTLKNDCVLDKLPFTAR</sequence>
<proteinExistence type="predicted"/>
<dbReference type="Proteomes" id="UP000182058">
    <property type="component" value="Chromosome I"/>
</dbReference>
<reference evidence="2 3" key="1">
    <citation type="submission" date="2016-10" db="EMBL/GenBank/DDBJ databases">
        <authorList>
            <person name="Varghese N."/>
            <person name="Submissions S."/>
        </authorList>
    </citation>
    <scope>NUCLEOTIDE SEQUENCE [LARGE SCALE GENOMIC DNA]</scope>
    <source>
        <strain evidence="2 3">BS3667</strain>
    </source>
</reference>
<evidence type="ECO:0000313" key="3">
    <source>
        <dbReference type="Proteomes" id="UP000182058"/>
    </source>
</evidence>
<name>A0ABY0VR69_9PSED</name>
<evidence type="ECO:0008006" key="4">
    <source>
        <dbReference type="Google" id="ProtNLM"/>
    </source>
</evidence>
<feature type="chain" id="PRO_5045227379" description="Lipoprotein" evidence="1">
    <location>
        <begin position="22"/>
        <end position="174"/>
    </location>
</feature>
<feature type="signal peptide" evidence="1">
    <location>
        <begin position="1"/>
        <end position="21"/>
    </location>
</feature>
<keyword evidence="1" id="KW-0732">Signal</keyword>